<keyword evidence="1" id="KW-0479">Metal-binding</keyword>
<feature type="domain" description="C2H2-type" evidence="3">
    <location>
        <begin position="11"/>
        <end position="39"/>
    </location>
</feature>
<reference evidence="4" key="1">
    <citation type="journal article" date="2003" name="Nat. Genet.">
        <title>Evolutionary and biomedical implications of a Schistosoma japonicum complementary DNA resource.</title>
        <authorList>
            <person name="Hu W."/>
            <person name="Yan Q."/>
            <person name="Shen D.K."/>
            <person name="Liu F."/>
            <person name="Zhu Z.D."/>
            <person name="Song H.D."/>
            <person name="Xu X.R."/>
            <person name="Wang Z.J."/>
            <person name="Rong Y.P."/>
            <person name="Zeng L.C."/>
            <person name="Wu J."/>
            <person name="Zhang X."/>
            <person name="Wang J.J."/>
            <person name="Xu X.N."/>
            <person name="Wang S.Y."/>
            <person name="Fu G."/>
            <person name="Zhang X.L."/>
            <person name="Wang Z.Q."/>
            <person name="Brindley P.J."/>
            <person name="McManus D.P."/>
            <person name="Xue C.L."/>
            <person name="Feng Z."/>
            <person name="Chen Z."/>
            <person name="Han Z.G."/>
        </authorList>
    </citation>
    <scope>NUCLEOTIDE SEQUENCE</scope>
</reference>
<dbReference type="InterPro" id="IPR013087">
    <property type="entry name" value="Znf_C2H2_type"/>
</dbReference>
<dbReference type="AlphaFoldDB" id="Q86ET7"/>
<dbReference type="PROSITE" id="PS00028">
    <property type="entry name" value="ZINC_FINGER_C2H2_1"/>
    <property type="match status" value="1"/>
</dbReference>
<dbReference type="EMBL" id="AY223128">
    <property type="protein sequence ID" value="AAP06150.1"/>
    <property type="molecule type" value="mRNA"/>
</dbReference>
<evidence type="ECO:0000256" key="1">
    <source>
        <dbReference type="PROSITE-ProRule" id="PRU00042"/>
    </source>
</evidence>
<organism evidence="4">
    <name type="scientific">Schistosoma japonicum</name>
    <name type="common">Blood fluke</name>
    <dbReference type="NCBI Taxonomy" id="6182"/>
    <lineage>
        <taxon>Eukaryota</taxon>
        <taxon>Metazoa</taxon>
        <taxon>Spiralia</taxon>
        <taxon>Lophotrochozoa</taxon>
        <taxon>Platyhelminthes</taxon>
        <taxon>Trematoda</taxon>
        <taxon>Digenea</taxon>
        <taxon>Strigeidida</taxon>
        <taxon>Schistosomatoidea</taxon>
        <taxon>Schistosomatidae</taxon>
        <taxon>Schistosoma</taxon>
    </lineage>
</organism>
<keyword evidence="1" id="KW-0863">Zinc-finger</keyword>
<dbReference type="PROSITE" id="PS50157">
    <property type="entry name" value="ZINC_FINGER_C2H2_2"/>
    <property type="match status" value="1"/>
</dbReference>
<evidence type="ECO:0000313" key="4">
    <source>
        <dbReference type="EMBL" id="AAP06150.1"/>
    </source>
</evidence>
<dbReference type="GO" id="GO:0008270">
    <property type="term" value="F:zinc ion binding"/>
    <property type="evidence" value="ECO:0007669"/>
    <property type="project" value="UniProtKB-KW"/>
</dbReference>
<protein>
    <submittedName>
        <fullName evidence="4">Clone ZZD1431 mRNA sequence</fullName>
    </submittedName>
</protein>
<keyword evidence="1" id="KW-0862">Zinc</keyword>
<evidence type="ECO:0000259" key="3">
    <source>
        <dbReference type="PROSITE" id="PS50157"/>
    </source>
</evidence>
<name>Q86ET7_SCHJA</name>
<sequence>MSAGDQPVSGFVCPECLESFSNSESLMVHFESSHANLPISIEKSSVKGKCDGAYDKLDSYENLVAELTTHNLNLLNRVTDFEAVIHLLLNEAPLVDTSAIKDDELKKKVISFLDYQTLLAKSHSSIKSIEEDLAKKNETISLLRKQVDELQANSGIMKTDASTYICVDTKSVQSQVFFRGISGK</sequence>
<feature type="coiled-coil region" evidence="2">
    <location>
        <begin position="126"/>
        <end position="153"/>
    </location>
</feature>
<proteinExistence type="evidence at transcript level"/>
<keyword evidence="2" id="KW-0175">Coiled coil</keyword>
<evidence type="ECO:0000256" key="2">
    <source>
        <dbReference type="SAM" id="Coils"/>
    </source>
</evidence>
<accession>Q86ET7</accession>